<keyword evidence="5" id="KW-1185">Reference proteome</keyword>
<organism evidence="4 5">
    <name type="scientific">Bugula neritina</name>
    <name type="common">Brown bryozoan</name>
    <name type="synonym">Sertularia neritina</name>
    <dbReference type="NCBI Taxonomy" id="10212"/>
    <lineage>
        <taxon>Eukaryota</taxon>
        <taxon>Metazoa</taxon>
        <taxon>Spiralia</taxon>
        <taxon>Lophotrochozoa</taxon>
        <taxon>Bryozoa</taxon>
        <taxon>Gymnolaemata</taxon>
        <taxon>Cheilostomatida</taxon>
        <taxon>Flustrina</taxon>
        <taxon>Buguloidea</taxon>
        <taxon>Bugulidae</taxon>
        <taxon>Bugula</taxon>
    </lineage>
</organism>
<gene>
    <name evidence="4" type="ORF">EB796_020646</name>
</gene>
<feature type="chain" id="PRO_5029653493" evidence="1">
    <location>
        <begin position="22"/>
        <end position="243"/>
    </location>
</feature>
<dbReference type="GO" id="GO:0004656">
    <property type="term" value="F:procollagen-proline 4-dioxygenase activity"/>
    <property type="evidence" value="ECO:0007669"/>
    <property type="project" value="InterPro"/>
</dbReference>
<comment type="caution">
    <text evidence="4">The sequence shown here is derived from an EMBL/GenBank/DDBJ whole genome shotgun (WGS) entry which is preliminary data.</text>
</comment>
<feature type="domain" description="Prolyl 4-hydroxylase N-terminal" evidence="2">
    <location>
        <begin position="27"/>
        <end position="156"/>
    </location>
</feature>
<evidence type="ECO:0000256" key="1">
    <source>
        <dbReference type="SAM" id="SignalP"/>
    </source>
</evidence>
<keyword evidence="1" id="KW-0732">Signal</keyword>
<evidence type="ECO:0000313" key="4">
    <source>
        <dbReference type="EMBL" id="KAF6020999.1"/>
    </source>
</evidence>
<evidence type="ECO:0000259" key="3">
    <source>
        <dbReference type="Pfam" id="PF23558"/>
    </source>
</evidence>
<reference evidence="4" key="1">
    <citation type="submission" date="2020-06" db="EMBL/GenBank/DDBJ databases">
        <title>Draft genome of Bugula neritina, a colonial animal packing powerful symbionts and potential medicines.</title>
        <authorList>
            <person name="Rayko M."/>
        </authorList>
    </citation>
    <scope>NUCLEOTIDE SEQUENCE [LARGE SCALE GENOMIC DNA]</scope>
    <source>
        <strain evidence="4">Kwan_BN1</strain>
    </source>
</reference>
<accession>A0A7J7J487</accession>
<dbReference type="InterPro" id="IPR059068">
    <property type="entry name" value="TPR_P4H"/>
</dbReference>
<dbReference type="Pfam" id="PF23558">
    <property type="entry name" value="TPR_P4H"/>
    <property type="match status" value="1"/>
</dbReference>
<name>A0A7J7J487_BUGNE</name>
<dbReference type="InterPro" id="IPR011990">
    <property type="entry name" value="TPR-like_helical_dom_sf"/>
</dbReference>
<feature type="signal peptide" evidence="1">
    <location>
        <begin position="1"/>
        <end position="21"/>
    </location>
</feature>
<sequence>MAKSSPILLLVITHAIALVNAEIFTALTTLTKALQYEKSLAGNLREYVKLEQERLQKVLELADSYERHAETALVDAESYVANPVNAYLFVKTFTTDLPKTKELVSGKQNSEEFLQLLEDYQPYLPDEEDFEGVVAAILRLQDTYQLTSQQIADGTFTPTNRSPPMSALDCFNFGAFAHKYQDHYHALIWMDEAYQRLQQESNHTVSPSSVLDYLAFACYNHLTAFNWLTMHMANRIGIICSHG</sequence>
<dbReference type="Gene3D" id="6.10.140.1460">
    <property type="match status" value="1"/>
</dbReference>
<dbReference type="AlphaFoldDB" id="A0A7J7J487"/>
<dbReference type="Proteomes" id="UP000593567">
    <property type="component" value="Unassembled WGS sequence"/>
</dbReference>
<dbReference type="GO" id="GO:0005783">
    <property type="term" value="C:endoplasmic reticulum"/>
    <property type="evidence" value="ECO:0007669"/>
    <property type="project" value="InterPro"/>
</dbReference>
<dbReference type="Pfam" id="PF08336">
    <property type="entry name" value="P4Ha_N"/>
    <property type="match status" value="1"/>
</dbReference>
<evidence type="ECO:0000313" key="5">
    <source>
        <dbReference type="Proteomes" id="UP000593567"/>
    </source>
</evidence>
<dbReference type="Gene3D" id="1.25.40.10">
    <property type="entry name" value="Tetratricopeptide repeat domain"/>
    <property type="match status" value="1"/>
</dbReference>
<dbReference type="InterPro" id="IPR013547">
    <property type="entry name" value="P4H_N"/>
</dbReference>
<dbReference type="OrthoDB" id="420380at2759"/>
<evidence type="ECO:0000259" key="2">
    <source>
        <dbReference type="Pfam" id="PF08336"/>
    </source>
</evidence>
<feature type="domain" description="Prolyl 4-hydroxylase peptide-substrate-binding" evidence="3">
    <location>
        <begin position="169"/>
        <end position="220"/>
    </location>
</feature>
<proteinExistence type="predicted"/>
<protein>
    <submittedName>
        <fullName evidence="4">P4HA2</fullName>
    </submittedName>
</protein>
<dbReference type="EMBL" id="VXIV02003139">
    <property type="protein sequence ID" value="KAF6020999.1"/>
    <property type="molecule type" value="Genomic_DNA"/>
</dbReference>